<dbReference type="KEGG" id="ctai:NCTC12078_02502"/>
<feature type="transmembrane region" description="Helical" evidence="1">
    <location>
        <begin position="12"/>
        <end position="35"/>
    </location>
</feature>
<sequence length="139" mass="16744">MGDRIMFHLKNTIILTGIMYIFLIVKNILQILFGLLTSYTDVEPYTIYNIKQSTFSLAIIIFYDFFAFVIMIYIWAFLLLYLIILEYKNKMWIHMVYSVIIYLLAIFIFNKGEINDFFIMISILLGVLNWYLFKKWIVK</sequence>
<gene>
    <name evidence="2" type="ORF">NCTC12078_02502</name>
</gene>
<evidence type="ECO:0000313" key="2">
    <source>
        <dbReference type="EMBL" id="VFB04477.1"/>
    </source>
</evidence>
<keyword evidence="1" id="KW-0812">Transmembrane</keyword>
<accession>A0A4U8WDH5</accession>
<keyword evidence="1" id="KW-1133">Transmembrane helix</keyword>
<reference evidence="2 3" key="1">
    <citation type="submission" date="2019-02" db="EMBL/GenBank/DDBJ databases">
        <authorList>
            <consortium name="Pathogen Informatics"/>
        </authorList>
    </citation>
    <scope>NUCLEOTIDE SEQUENCE [LARGE SCALE GENOMIC DNA]</scope>
    <source>
        <strain evidence="2 3">3012STDY6944375</strain>
    </source>
</reference>
<organism evidence="2 3">
    <name type="scientific">Chryseobacterium taihuense</name>
    <dbReference type="NCBI Taxonomy" id="1141221"/>
    <lineage>
        <taxon>Bacteria</taxon>
        <taxon>Pseudomonadati</taxon>
        <taxon>Bacteroidota</taxon>
        <taxon>Flavobacteriia</taxon>
        <taxon>Flavobacteriales</taxon>
        <taxon>Weeksellaceae</taxon>
        <taxon>Chryseobacterium group</taxon>
        <taxon>Chryseobacterium</taxon>
    </lineage>
</organism>
<dbReference type="AlphaFoldDB" id="A0A4U8WDH5"/>
<evidence type="ECO:0000313" key="3">
    <source>
        <dbReference type="Proteomes" id="UP000290013"/>
    </source>
</evidence>
<proteinExistence type="predicted"/>
<name>A0A4U8WDH5_9FLAO</name>
<keyword evidence="1" id="KW-0472">Membrane</keyword>
<feature type="transmembrane region" description="Helical" evidence="1">
    <location>
        <begin position="91"/>
        <end position="109"/>
    </location>
</feature>
<evidence type="ECO:0000256" key="1">
    <source>
        <dbReference type="SAM" id="Phobius"/>
    </source>
</evidence>
<dbReference type="EMBL" id="LR215974">
    <property type="protein sequence ID" value="VFB04477.1"/>
    <property type="molecule type" value="Genomic_DNA"/>
</dbReference>
<dbReference type="Proteomes" id="UP000290013">
    <property type="component" value="Chromosome"/>
</dbReference>
<feature type="transmembrane region" description="Helical" evidence="1">
    <location>
        <begin position="55"/>
        <end position="84"/>
    </location>
</feature>
<feature type="transmembrane region" description="Helical" evidence="1">
    <location>
        <begin position="115"/>
        <end position="133"/>
    </location>
</feature>
<protein>
    <submittedName>
        <fullName evidence="2">Uncharacterized protein</fullName>
    </submittedName>
</protein>